<dbReference type="Pfam" id="PF01732">
    <property type="entry name" value="Mycop_pep_DUF31"/>
    <property type="match status" value="1"/>
</dbReference>
<gene>
    <name evidence="5" type="ORF">VO56_01070</name>
</gene>
<accession>A0A0D5ZJI9</accession>
<feature type="coiled-coil region" evidence="1">
    <location>
        <begin position="305"/>
        <end position="339"/>
    </location>
</feature>
<evidence type="ECO:0000259" key="4">
    <source>
        <dbReference type="Pfam" id="PF01732"/>
    </source>
</evidence>
<evidence type="ECO:0000313" key="5">
    <source>
        <dbReference type="EMBL" id="AKA49859.1"/>
    </source>
</evidence>
<dbReference type="InterPro" id="IPR022382">
    <property type="entry name" value="Mycoplasma_peptidase_DUF31"/>
</dbReference>
<dbReference type="AlphaFoldDB" id="A0A0D5ZJI9"/>
<evidence type="ECO:0000256" key="1">
    <source>
        <dbReference type="SAM" id="Coils"/>
    </source>
</evidence>
<dbReference type="SUPFAM" id="SSF50494">
    <property type="entry name" value="Trypsin-like serine proteases"/>
    <property type="match status" value="1"/>
</dbReference>
<keyword evidence="3" id="KW-0732">Signal</keyword>
<dbReference type="KEGG" id="mgb:VO56_01070"/>
<dbReference type="InterPro" id="IPR009003">
    <property type="entry name" value="Peptidase_S1_PA"/>
</dbReference>
<dbReference type="PATRIC" id="fig|29556.3.peg.216"/>
<dbReference type="Proteomes" id="UP000032722">
    <property type="component" value="Chromosome"/>
</dbReference>
<reference evidence="5 6" key="1">
    <citation type="journal article" date="2015" name="Genome Announc.">
        <title>Complete Genome Sequence of Mycoplasma meleagridis, a Possible Emerging Pathogen in Chickens.</title>
        <authorList>
            <person name="Abolnik C."/>
        </authorList>
    </citation>
    <scope>NUCLEOTIDE SEQUENCE [LARGE SCALE GENOMIC DNA]</scope>
    <source>
        <strain evidence="5 6">B2096 8B</strain>
    </source>
</reference>
<feature type="domain" description="DUF31" evidence="4">
    <location>
        <begin position="217"/>
        <end position="688"/>
    </location>
</feature>
<feature type="compositionally biased region" description="Basic and acidic residues" evidence="2">
    <location>
        <begin position="59"/>
        <end position="70"/>
    </location>
</feature>
<name>A0A0D5ZJI9_9BACT</name>
<dbReference type="HOGENOM" id="CLU_354453_0_0_14"/>
<dbReference type="PROSITE" id="PS51257">
    <property type="entry name" value="PROKAR_LIPOPROTEIN"/>
    <property type="match status" value="1"/>
</dbReference>
<dbReference type="NCBIfam" id="NF045842">
    <property type="entry name" value="MIP_near_MIB"/>
    <property type="match status" value="1"/>
</dbReference>
<evidence type="ECO:0000256" key="2">
    <source>
        <dbReference type="SAM" id="MobiDB-lite"/>
    </source>
</evidence>
<dbReference type="EMBL" id="CP011021">
    <property type="protein sequence ID" value="AKA49859.1"/>
    <property type="molecule type" value="Genomic_DNA"/>
</dbReference>
<proteinExistence type="predicted"/>
<evidence type="ECO:0000256" key="3">
    <source>
        <dbReference type="SAM" id="SignalP"/>
    </source>
</evidence>
<protein>
    <recommendedName>
        <fullName evidence="4">DUF31 domain-containing protein</fullName>
    </recommendedName>
</protein>
<dbReference type="NCBIfam" id="NF045841">
    <property type="entry name" value="Ig_SerProt_MIP"/>
    <property type="match status" value="1"/>
</dbReference>
<keyword evidence="1" id="KW-0175">Coiled coil</keyword>
<sequence length="769" mass="87223">MKKPISSKLLLLLSGMSLVALSGACCGSCTEQQSAKPKPKPQNPGGEFVDPSNGGNSESDGKAIVYEDHGNMAGPGLSNQTNPQTGKLEIPNPTILPKYENAFGFNDDTLEYPNPDQIGLTNYNKYENIYLKELINHLNIDSYMPEYEKYDSSFISNFNNESKETYQPFFRDAFLKNFSVPDPTNSFLILNPLRHDLKRAYYDSYANDRGKPRYLANEHYKNAALETFEIKFNNVNTVIENGRNGDFRGQSAGRLFNGTGWILDYVPTDDGTYPTKWYIATNLHVVMPFRKANASGEPYSNPAKNAEEAENLRRWNVRYNQMQEEYEVAKSKMEEIKLKTGESSNEYQALLNKYTIPENATPSEWIIEYNEVIKAKKAAEAEVYGETISITLNKFRTDVPLRKELSPNDWDPRIDSLTIFPNQVKIVYAATDFLNQSPKDYLSSNDPNYNYEEMVDFAILEIDFAKQPIDEWEKSLGYNQVVADGTKTFFKVESVQKLAEDMTNDYAGSRSSLNSKMANYDVLTDYDRLASEKVMVRDGDEEKEVSKINVNFVAVGFPRSDTDYDLNTSSLEPDQNPLYTASLWTNKPRSNDKGVVEYGHSLSKNFAFRNFVNKPGVTDLTITLPIFNRQKNEPFSVEVFRDPKSSYQKDKYITYGLGYILTNWQPMGGSSGSAIRDIDGNILAVNFASGDSFGNTLINLSQALRSNGYDYQGQYGRYNLEQYDLIYGGGKNQKTSYRQALEKLYGSNFKTNLFPQGTNVIPDKYKFTK</sequence>
<evidence type="ECO:0000313" key="6">
    <source>
        <dbReference type="Proteomes" id="UP000032722"/>
    </source>
</evidence>
<organism evidence="6">
    <name type="scientific">Mycoplasmopsis gallinacea</name>
    <dbReference type="NCBI Taxonomy" id="29556"/>
    <lineage>
        <taxon>Bacteria</taxon>
        <taxon>Bacillati</taxon>
        <taxon>Mycoplasmatota</taxon>
        <taxon>Mycoplasmoidales</taxon>
        <taxon>Metamycoplasmataceae</taxon>
        <taxon>Mycoplasmopsis</taxon>
    </lineage>
</organism>
<feature type="region of interest" description="Disordered" evidence="2">
    <location>
        <begin position="30"/>
        <end position="89"/>
    </location>
</feature>
<feature type="chain" id="PRO_5002300584" description="DUF31 domain-containing protein" evidence="3">
    <location>
        <begin position="23"/>
        <end position="769"/>
    </location>
</feature>
<feature type="signal peptide" evidence="3">
    <location>
        <begin position="1"/>
        <end position="22"/>
    </location>
</feature>